<feature type="transmembrane region" description="Helical" evidence="2">
    <location>
        <begin position="57"/>
        <end position="81"/>
    </location>
</feature>
<evidence type="ECO:0000313" key="3">
    <source>
        <dbReference type="EMBL" id="GFY61523.1"/>
    </source>
</evidence>
<feature type="transmembrane region" description="Helical" evidence="2">
    <location>
        <begin position="93"/>
        <end position="111"/>
    </location>
</feature>
<organism evidence="3 4">
    <name type="scientific">Trichonephila inaurata madagascariensis</name>
    <dbReference type="NCBI Taxonomy" id="2747483"/>
    <lineage>
        <taxon>Eukaryota</taxon>
        <taxon>Metazoa</taxon>
        <taxon>Ecdysozoa</taxon>
        <taxon>Arthropoda</taxon>
        <taxon>Chelicerata</taxon>
        <taxon>Arachnida</taxon>
        <taxon>Araneae</taxon>
        <taxon>Araneomorphae</taxon>
        <taxon>Entelegynae</taxon>
        <taxon>Araneoidea</taxon>
        <taxon>Nephilidae</taxon>
        <taxon>Trichonephila</taxon>
        <taxon>Trichonephila inaurata</taxon>
    </lineage>
</organism>
<dbReference type="EMBL" id="BMAV01013678">
    <property type="protein sequence ID" value="GFY61523.1"/>
    <property type="molecule type" value="Genomic_DNA"/>
</dbReference>
<protein>
    <submittedName>
        <fullName evidence="3">Nose resistant to fluoxetine protein 6</fullName>
    </submittedName>
</protein>
<feature type="region of interest" description="Disordered" evidence="1">
    <location>
        <begin position="251"/>
        <end position="271"/>
    </location>
</feature>
<dbReference type="PANTHER" id="PTHR11161">
    <property type="entry name" value="O-ACYLTRANSFERASE"/>
    <property type="match status" value="1"/>
</dbReference>
<evidence type="ECO:0000256" key="1">
    <source>
        <dbReference type="SAM" id="MobiDB-lite"/>
    </source>
</evidence>
<dbReference type="PANTHER" id="PTHR11161:SF0">
    <property type="entry name" value="O-ACYLTRANSFERASE LIKE PROTEIN"/>
    <property type="match status" value="1"/>
</dbReference>
<evidence type="ECO:0000313" key="4">
    <source>
        <dbReference type="Proteomes" id="UP000886998"/>
    </source>
</evidence>
<gene>
    <name evidence="3" type="primary">nrf-6</name>
    <name evidence="3" type="ORF">TNIN_70081</name>
</gene>
<proteinExistence type="predicted"/>
<keyword evidence="2" id="KW-0472">Membrane</keyword>
<keyword evidence="4" id="KW-1185">Reference proteome</keyword>
<dbReference type="InterPro" id="IPR052728">
    <property type="entry name" value="O2_lipid_transport_reg"/>
</dbReference>
<dbReference type="Proteomes" id="UP000886998">
    <property type="component" value="Unassembled WGS sequence"/>
</dbReference>
<keyword evidence="2" id="KW-1133">Transmembrane helix</keyword>
<feature type="transmembrane region" description="Helical" evidence="2">
    <location>
        <begin position="163"/>
        <end position="183"/>
    </location>
</feature>
<dbReference type="OrthoDB" id="6435258at2759"/>
<evidence type="ECO:0000256" key="2">
    <source>
        <dbReference type="SAM" id="Phobius"/>
    </source>
</evidence>
<feature type="transmembrane region" description="Helical" evidence="2">
    <location>
        <begin position="123"/>
        <end position="143"/>
    </location>
</feature>
<keyword evidence="2" id="KW-0812">Transmembrane</keyword>
<sequence length="271" mass="31765">MVFWTYTTLFTYTGSGPLWPTYDTNPVCRKYWWWDLLYINNFLPEWRQCLYLQCLIVNWYLAVDMQLYVLSPLLMVALLRFDMYVDTIYDKTHTRMAPYFVGLSLGQYLWNRGISKDKNSNKMILCCGWIMTAFLMWISFWVFYFSESTLLRSSFYNSTSDLLFSVGIAWIVFVCVTEQGGFINRLLSLKVFIPLSRLSYGVYLIHIILLTHYFLSSEETETRWSCIATVRRNSLSKAGLLQNPWAVENVSNENPFAGRPVQRSTPPTGEP</sequence>
<feature type="compositionally biased region" description="Polar residues" evidence="1">
    <location>
        <begin position="262"/>
        <end position="271"/>
    </location>
</feature>
<feature type="transmembrane region" description="Helical" evidence="2">
    <location>
        <begin position="195"/>
        <end position="215"/>
    </location>
</feature>
<dbReference type="AlphaFoldDB" id="A0A8X6XWG3"/>
<name>A0A8X6XWG3_9ARAC</name>
<accession>A0A8X6XWG3</accession>
<comment type="caution">
    <text evidence="3">The sequence shown here is derived from an EMBL/GenBank/DDBJ whole genome shotgun (WGS) entry which is preliminary data.</text>
</comment>
<reference evidence="3" key="1">
    <citation type="submission" date="2020-08" db="EMBL/GenBank/DDBJ databases">
        <title>Multicomponent nature underlies the extraordinary mechanical properties of spider dragline silk.</title>
        <authorList>
            <person name="Kono N."/>
            <person name="Nakamura H."/>
            <person name="Mori M."/>
            <person name="Yoshida Y."/>
            <person name="Ohtoshi R."/>
            <person name="Malay A.D."/>
            <person name="Moran D.A.P."/>
            <person name="Tomita M."/>
            <person name="Numata K."/>
            <person name="Arakawa K."/>
        </authorList>
    </citation>
    <scope>NUCLEOTIDE SEQUENCE</scope>
</reference>